<dbReference type="STRING" id="320771.Cflav_PD2350"/>
<name>B9XL12_PEDPL</name>
<dbReference type="PANTHER" id="PTHR42733:SF12">
    <property type="entry name" value="PROTEINASE"/>
    <property type="match status" value="1"/>
</dbReference>
<protein>
    <submittedName>
        <fullName evidence="3">Intracellular protease, PfpI family</fullName>
    </submittedName>
</protein>
<dbReference type="InterPro" id="IPR029062">
    <property type="entry name" value="Class_I_gatase-like"/>
</dbReference>
<dbReference type="Gene3D" id="3.40.50.880">
    <property type="match status" value="1"/>
</dbReference>
<evidence type="ECO:0000259" key="2">
    <source>
        <dbReference type="Pfam" id="PF01965"/>
    </source>
</evidence>
<organism evidence="3 4">
    <name type="scientific">Pedosphaera parvula (strain Ellin514)</name>
    <dbReference type="NCBI Taxonomy" id="320771"/>
    <lineage>
        <taxon>Bacteria</taxon>
        <taxon>Pseudomonadati</taxon>
        <taxon>Verrucomicrobiota</taxon>
        <taxon>Pedosphaerae</taxon>
        <taxon>Pedosphaerales</taxon>
        <taxon>Pedosphaeraceae</taxon>
        <taxon>Pedosphaera</taxon>
    </lineage>
</organism>
<dbReference type="OrthoDB" id="9792284at2"/>
<evidence type="ECO:0000313" key="4">
    <source>
        <dbReference type="Proteomes" id="UP000003688"/>
    </source>
</evidence>
<dbReference type="SUPFAM" id="SSF52317">
    <property type="entry name" value="Class I glutamine amidotransferase-like"/>
    <property type="match status" value="1"/>
</dbReference>
<feature type="domain" description="DJ-1/PfpI" evidence="2">
    <location>
        <begin position="10"/>
        <end position="176"/>
    </location>
</feature>
<sequence>MAGKKLNGIRVAVLAADGVEQIELTSPVKHLEKHGAQIEVISLHPGKIKGMNLLLPGKNIKVNRTIFRANPDNYDALLIPGGHINPDFLRQSDSVLQFVREFDAANKPIAVICHGPWVLVSAGVVKNRTLTSWPGIKDDVINAGGNWVNNAAVRDGNWISSRSPLDLIQFNREMISLFAEHKASIKTSRRGRLLPTLGWLTAGAAVAAAIYGSNVFESREGVEMEEEEEPVGTPVI</sequence>
<evidence type="ECO:0000313" key="3">
    <source>
        <dbReference type="EMBL" id="EEF59506.1"/>
    </source>
</evidence>
<dbReference type="RefSeq" id="WP_007416505.1">
    <property type="nucleotide sequence ID" value="NZ_ABOX02000027.1"/>
</dbReference>
<comment type="caution">
    <text evidence="3">The sequence shown here is derived from an EMBL/GenBank/DDBJ whole genome shotgun (WGS) entry which is preliminary data.</text>
</comment>
<dbReference type="CDD" id="cd03134">
    <property type="entry name" value="GATase1_PfpI_like"/>
    <property type="match status" value="1"/>
</dbReference>
<dbReference type="PROSITE" id="PS51276">
    <property type="entry name" value="PEPTIDASE_C56_PFPI"/>
    <property type="match status" value="1"/>
</dbReference>
<evidence type="ECO:0000256" key="1">
    <source>
        <dbReference type="ARBA" id="ARBA00008542"/>
    </source>
</evidence>
<keyword evidence="3" id="KW-0378">Hydrolase</keyword>
<dbReference type="Proteomes" id="UP000003688">
    <property type="component" value="Unassembled WGS sequence"/>
</dbReference>
<dbReference type="PANTHER" id="PTHR42733">
    <property type="entry name" value="DJ-1 PROTEIN"/>
    <property type="match status" value="1"/>
</dbReference>
<dbReference type="EMBL" id="ABOX02000027">
    <property type="protein sequence ID" value="EEF59506.1"/>
    <property type="molecule type" value="Genomic_DNA"/>
</dbReference>
<accession>B9XL12</accession>
<dbReference type="GO" id="GO:0008233">
    <property type="term" value="F:peptidase activity"/>
    <property type="evidence" value="ECO:0007669"/>
    <property type="project" value="UniProtKB-KW"/>
</dbReference>
<dbReference type="AlphaFoldDB" id="B9XL12"/>
<comment type="similarity">
    <text evidence="1">Belongs to the peptidase C56 family.</text>
</comment>
<reference evidence="3 4" key="1">
    <citation type="journal article" date="2011" name="J. Bacteriol.">
        <title>Genome sequence of 'Pedosphaera parvula' Ellin514, an aerobic Verrucomicrobial isolate from pasture soil.</title>
        <authorList>
            <person name="Kant R."/>
            <person name="van Passel M.W."/>
            <person name="Sangwan P."/>
            <person name="Palva A."/>
            <person name="Lucas S."/>
            <person name="Copeland A."/>
            <person name="Lapidus A."/>
            <person name="Glavina Del Rio T."/>
            <person name="Dalin E."/>
            <person name="Tice H."/>
            <person name="Bruce D."/>
            <person name="Goodwin L."/>
            <person name="Pitluck S."/>
            <person name="Chertkov O."/>
            <person name="Larimer F.W."/>
            <person name="Land M.L."/>
            <person name="Hauser L."/>
            <person name="Brettin T.S."/>
            <person name="Detter J.C."/>
            <person name="Han S."/>
            <person name="de Vos W.M."/>
            <person name="Janssen P.H."/>
            <person name="Smidt H."/>
        </authorList>
    </citation>
    <scope>NUCLEOTIDE SEQUENCE [LARGE SCALE GENOMIC DNA]</scope>
    <source>
        <strain evidence="3 4">Ellin514</strain>
    </source>
</reference>
<dbReference type="InterPro" id="IPR002818">
    <property type="entry name" value="DJ-1/PfpI"/>
</dbReference>
<keyword evidence="4" id="KW-1185">Reference proteome</keyword>
<dbReference type="Pfam" id="PF01965">
    <property type="entry name" value="DJ-1_PfpI"/>
    <property type="match status" value="1"/>
</dbReference>
<dbReference type="GO" id="GO:0006508">
    <property type="term" value="P:proteolysis"/>
    <property type="evidence" value="ECO:0007669"/>
    <property type="project" value="UniProtKB-KW"/>
</dbReference>
<dbReference type="NCBIfam" id="TIGR01382">
    <property type="entry name" value="PfpI"/>
    <property type="match status" value="1"/>
</dbReference>
<gene>
    <name evidence="3" type="ORF">Cflav_PD2350</name>
</gene>
<keyword evidence="3" id="KW-0645">Protease</keyword>
<proteinExistence type="inferred from homology"/>
<dbReference type="InterPro" id="IPR006286">
    <property type="entry name" value="C56_PfpI-like"/>
</dbReference>
<dbReference type="MEROPS" id="C56.001"/>